<feature type="compositionally biased region" description="Basic residues" evidence="1">
    <location>
        <begin position="884"/>
        <end position="900"/>
    </location>
</feature>
<dbReference type="InterPro" id="IPR031052">
    <property type="entry name" value="FHY3/FAR1"/>
</dbReference>
<feature type="region of interest" description="Disordered" evidence="1">
    <location>
        <begin position="938"/>
        <end position="995"/>
    </location>
</feature>
<dbReference type="PANTHER" id="PTHR31669">
    <property type="entry name" value="PROTEIN FAR1-RELATED SEQUENCE 10-RELATED"/>
    <property type="match status" value="1"/>
</dbReference>
<dbReference type="AlphaFoldDB" id="A0AAD2D3E5"/>
<reference evidence="3" key="1">
    <citation type="submission" date="2023-07" db="EMBL/GenBank/DDBJ databases">
        <authorList>
            <consortium name="AG Swart"/>
            <person name="Singh M."/>
            <person name="Singh A."/>
            <person name="Seah K."/>
            <person name="Emmerich C."/>
        </authorList>
    </citation>
    <scope>NUCLEOTIDE SEQUENCE</scope>
    <source>
        <strain evidence="3">DP1</strain>
    </source>
</reference>
<organism evidence="3 4">
    <name type="scientific">Euplotes crassus</name>
    <dbReference type="NCBI Taxonomy" id="5936"/>
    <lineage>
        <taxon>Eukaryota</taxon>
        <taxon>Sar</taxon>
        <taxon>Alveolata</taxon>
        <taxon>Ciliophora</taxon>
        <taxon>Intramacronucleata</taxon>
        <taxon>Spirotrichea</taxon>
        <taxon>Hypotrichia</taxon>
        <taxon>Euplotida</taxon>
        <taxon>Euplotidae</taxon>
        <taxon>Moneuplotes</taxon>
    </lineage>
</organism>
<feature type="compositionally biased region" description="Basic and acidic residues" evidence="1">
    <location>
        <begin position="901"/>
        <end position="911"/>
    </location>
</feature>
<dbReference type="Pfam" id="PF10551">
    <property type="entry name" value="MULE"/>
    <property type="match status" value="1"/>
</dbReference>
<gene>
    <name evidence="3" type="ORF">ECRASSUSDP1_LOCUS20914</name>
</gene>
<dbReference type="Proteomes" id="UP001295684">
    <property type="component" value="Unassembled WGS sequence"/>
</dbReference>
<feature type="compositionally biased region" description="Basic residues" evidence="1">
    <location>
        <begin position="947"/>
        <end position="965"/>
    </location>
</feature>
<name>A0AAD2D3E5_EUPCR</name>
<evidence type="ECO:0000313" key="4">
    <source>
        <dbReference type="Proteomes" id="UP001295684"/>
    </source>
</evidence>
<dbReference type="GO" id="GO:0006355">
    <property type="term" value="P:regulation of DNA-templated transcription"/>
    <property type="evidence" value="ECO:0007669"/>
    <property type="project" value="InterPro"/>
</dbReference>
<feature type="region of interest" description="Disordered" evidence="1">
    <location>
        <begin position="881"/>
        <end position="911"/>
    </location>
</feature>
<feature type="compositionally biased region" description="Basic and acidic residues" evidence="1">
    <location>
        <begin position="301"/>
        <end position="324"/>
    </location>
</feature>
<dbReference type="EMBL" id="CAMPGE010021353">
    <property type="protein sequence ID" value="CAI2379504.1"/>
    <property type="molecule type" value="Genomic_DNA"/>
</dbReference>
<evidence type="ECO:0000313" key="3">
    <source>
        <dbReference type="EMBL" id="CAI2379504.1"/>
    </source>
</evidence>
<accession>A0AAD2D3E5</accession>
<proteinExistence type="predicted"/>
<dbReference type="InterPro" id="IPR018289">
    <property type="entry name" value="MULE_transposase_dom"/>
</dbReference>
<feature type="region of interest" description="Disordered" evidence="1">
    <location>
        <begin position="298"/>
        <end position="331"/>
    </location>
</feature>
<evidence type="ECO:0000259" key="2">
    <source>
        <dbReference type="Pfam" id="PF10551"/>
    </source>
</evidence>
<dbReference type="PANTHER" id="PTHR31669:SF251">
    <property type="entry name" value="PROTEIN FAR1-RELATED SEQUENCE"/>
    <property type="match status" value="1"/>
</dbReference>
<comment type="caution">
    <text evidence="3">The sequence shown here is derived from an EMBL/GenBank/DDBJ whole genome shotgun (WGS) entry which is preliminary data.</text>
</comment>
<evidence type="ECO:0000256" key="1">
    <source>
        <dbReference type="SAM" id="MobiDB-lite"/>
    </source>
</evidence>
<sequence>MSKENEINLVIHYKDDRKEQKVKISKDFTETKKNILNVFGINDKETNNYCLKIPSGGLIEESNVIFDNDKLCIIPSGMECEPTGCTPMDEYELKIKQETMKDMNIDPKNSEAFRKFQYTKITKSDYDILGCLLLTKQYTEYHSLSDLINKKWAQPLGFQMKMVRPPKTNKDGTKTIRLYCLRFSRAGNKKNQLKNPETGEEEENCKFGITFKQDNETKIWLLYQEFEQSNFIHNHKCNDRPKNLELNLNEYDVAETCKNYKRRIKSLIRLQRLIDQKSDLVVKQKFYIDEKSKREKKIKVKKEMPRIKKEKPDSERKNRGESHRSAQRASRNISAQQEINLLVECLQQKGESISSMIELDEDVNESGRKKTNKLFYSNEEMRAQYMKFRDFIYIHRRMNETRFGKYLSLICGVDNHGFNTIFGFSLTSKDDIPSNEWIFSNFSKFMGDSKPRVVIIERNKNLQKALTSVFPASETKVVYCPHYIHKSLKFEFDGDLRSNNETLYDKIVNIPVIESQSEFESRLAEVKNYALMTNNDRHRNLILKLESEKDLWAACFQKHLFLGGVVICDRIAKIKSYLKVFFAKSSRQPINESFSKLLEINSKSDLKGTIESRTISFKHNQIFMNFKFIRTLTNQNAVSEYVKERVKWFASKSFKYEISQADEKAKVFLVSKKKELEVRGRSRTYGDHSKVVVIDNCLFCTCLDQFNTGIPCAHEFCVHMKNPDYNVRLNKRWYRGFSEKDYTPDELNKYMTKQADLRKKLIQYMKSIKSNIKITQTDFSFKNTDMSLGGISNMEKIVEDADSSLIVIKVKQEAEAPDLSETDLKKLLEGIDPENIDLEELEKLITHGDEEEDDENYDLGKEFNRKMENKKKREELREKLKQEKMKKREAKLARKTKPKEKKIEKKSLKDLMKSMNTSSKLNFTELLLEMRKKVEEEKKIKEEAKSAKKARPAKGKSVNNKRKKKQDSSDSDDSPPKHQKKRKKKDESDSDSSYH</sequence>
<keyword evidence="4" id="KW-1185">Reference proteome</keyword>
<protein>
    <recommendedName>
        <fullName evidence="2">MULE transposase domain-containing protein</fullName>
    </recommendedName>
</protein>
<feature type="domain" description="MULE transposase" evidence="2">
    <location>
        <begin position="402"/>
        <end position="485"/>
    </location>
</feature>